<reference evidence="2 3" key="1">
    <citation type="submission" date="2020-08" db="EMBL/GenBank/DDBJ databases">
        <title>Genomic Encyclopedia of Type Strains, Phase IV (KMG-V): Genome sequencing to study the core and pangenomes of soil and plant-associated prokaryotes.</title>
        <authorList>
            <person name="Whitman W."/>
        </authorList>
    </citation>
    <scope>NUCLEOTIDE SEQUENCE [LARGE SCALE GENOMIC DNA]</scope>
    <source>
        <strain evidence="2 3">SEMIA 4084</strain>
    </source>
</reference>
<evidence type="ECO:0000313" key="3">
    <source>
        <dbReference type="Proteomes" id="UP000585507"/>
    </source>
</evidence>
<gene>
    <name evidence="2" type="ORF">GGD55_002122</name>
</gene>
<dbReference type="PROSITE" id="PS51708">
    <property type="entry name" value="CHAD"/>
    <property type="match status" value="1"/>
</dbReference>
<dbReference type="PANTHER" id="PTHR39339:SF1">
    <property type="entry name" value="CHAD DOMAIN-CONTAINING PROTEIN"/>
    <property type="match status" value="1"/>
</dbReference>
<dbReference type="Proteomes" id="UP000585507">
    <property type="component" value="Unassembled WGS sequence"/>
</dbReference>
<sequence length="301" mass="33988">MSYHIDPSENFTKEIRAVGSEQLNLAIAALTERPKGLLEAIHDARKCFKRLRSLYRLTATAAPAFRQAENARIREMAKTLSTFRDATALAEVSQYLLKQAQSNEERAALKRIAKMLAVRRDKLAADEKPLEENVATAIATCGQALEALSHVTFEDDGDRNAKHLAKSWRKMLKRAAAARETCTDTTDAHLFHELRKRCQDYRYYLYLLQPLWPSAMHAKRVEATEIVDLLGHHNDLALLTSLVNEQPDLFGKSEDLVHLLSAVITRQEALRKSAVAAAGSVFRDDPVDESRKIRLLWQDEA</sequence>
<dbReference type="InterPro" id="IPR007899">
    <property type="entry name" value="CHAD_dom"/>
</dbReference>
<dbReference type="RefSeq" id="WP_018327998.1">
    <property type="nucleotide sequence ID" value="NZ_JACHBK010000004.1"/>
</dbReference>
<evidence type="ECO:0000259" key="1">
    <source>
        <dbReference type="PROSITE" id="PS51708"/>
    </source>
</evidence>
<proteinExistence type="predicted"/>
<dbReference type="PANTHER" id="PTHR39339">
    <property type="entry name" value="SLR1444 PROTEIN"/>
    <property type="match status" value="1"/>
</dbReference>
<dbReference type="SMART" id="SM00880">
    <property type="entry name" value="CHAD"/>
    <property type="match status" value="1"/>
</dbReference>
<dbReference type="Pfam" id="PF05235">
    <property type="entry name" value="CHAD"/>
    <property type="match status" value="1"/>
</dbReference>
<comment type="caution">
    <text evidence="2">The sequence shown here is derived from an EMBL/GenBank/DDBJ whole genome shotgun (WGS) entry which is preliminary data.</text>
</comment>
<organism evidence="2 3">
    <name type="scientific">Rhizobium giardinii</name>
    <dbReference type="NCBI Taxonomy" id="56731"/>
    <lineage>
        <taxon>Bacteria</taxon>
        <taxon>Pseudomonadati</taxon>
        <taxon>Pseudomonadota</taxon>
        <taxon>Alphaproteobacteria</taxon>
        <taxon>Hyphomicrobiales</taxon>
        <taxon>Rhizobiaceae</taxon>
        <taxon>Rhizobium/Agrobacterium group</taxon>
        <taxon>Rhizobium</taxon>
    </lineage>
</organism>
<feature type="domain" description="CHAD" evidence="1">
    <location>
        <begin position="8"/>
        <end position="287"/>
    </location>
</feature>
<protein>
    <submittedName>
        <fullName evidence="2">CHAD domain-containing protein</fullName>
    </submittedName>
</protein>
<name>A0A7W8X9B0_9HYPH</name>
<evidence type="ECO:0000313" key="2">
    <source>
        <dbReference type="EMBL" id="MBB5535428.1"/>
    </source>
</evidence>
<keyword evidence="3" id="KW-1185">Reference proteome</keyword>
<dbReference type="Gene3D" id="1.40.20.10">
    <property type="entry name" value="CHAD domain"/>
    <property type="match status" value="1"/>
</dbReference>
<dbReference type="AlphaFoldDB" id="A0A7W8X9B0"/>
<accession>A0A7W8X9B0</accession>
<dbReference type="EMBL" id="JACHBK010000004">
    <property type="protein sequence ID" value="MBB5535428.1"/>
    <property type="molecule type" value="Genomic_DNA"/>
</dbReference>
<dbReference type="InterPro" id="IPR038186">
    <property type="entry name" value="CHAD_dom_sf"/>
</dbReference>